<keyword evidence="3 6" id="KW-0597">Phosphoprotein</keyword>
<dbReference type="GO" id="GO:0000155">
    <property type="term" value="F:phosphorelay sensor kinase activity"/>
    <property type="evidence" value="ECO:0007669"/>
    <property type="project" value="InterPro"/>
</dbReference>
<sequence>MTSYVDFEKVLKFYHESSRLSLSSSIDKKQEFYKLCLHILEADFLLRFESVDSLSVQLTEIFPQATAEQKFTDPSILKRLSGADQNIHFFHLEKNAFSKLFFDPLEELKVISAFGVFYEETSTGTNHIILFCYTDENKDTNVLVSTIESIAPRIVESLKTEQREITFISIESRLQSILKTIPQALVFVDTETDISWINENAGKLFSLSPGSHPSYKISSAMRKILDTTSNLPEIQGQMTVGFTDPNLEGFSTYWMIQTPEKKVYQVQSQIIKGRKSPGRLWLFDDVTAIHTHQETLTLLNAALKEKSEAAQKENLAKTVFISKLSHEIRTPLTGIIGLTELLLSYEHKKEVLESLELIERSSHSLLKTINHFLDFAKVETGNMELESLPFSLAAVLFDLAKLLETEARKKNNKIIVDIPDEFPKFILGDSLRIGQIFTNLVGNALKFTNEGEVKIQITILSFSAPNLLIRAQVIDTGIGISSAKLDSIFEPFVQTDASITRNFGGTGLGLSVAKNLISLLGGAIQVKSKVGEGTEFFFEWATEAIEDKTVSATGETPSQTTTATNDYSDLSVLVVEDNPVNQKLIGKILGRYKIKPVIIDRGEEAVELSYQNKYDLIFMDIDLPGIDGFVTSEILRSTKNGQWATIIGLTANLASELSKKASFRFMNDLFSKPYNIPQIEALLADLTEKKKSKET</sequence>
<evidence type="ECO:0000256" key="6">
    <source>
        <dbReference type="PROSITE-ProRule" id="PRU00169"/>
    </source>
</evidence>
<dbReference type="SUPFAM" id="SSF55874">
    <property type="entry name" value="ATPase domain of HSP90 chaperone/DNA topoisomerase II/histidine kinase"/>
    <property type="match status" value="1"/>
</dbReference>
<dbReference type="CDD" id="cd16922">
    <property type="entry name" value="HATPase_EvgS-ArcB-TorS-like"/>
    <property type="match status" value="1"/>
</dbReference>
<feature type="modified residue" description="4-aspartylphosphate" evidence="6">
    <location>
        <position position="620"/>
    </location>
</feature>
<evidence type="ECO:0000256" key="4">
    <source>
        <dbReference type="ARBA" id="ARBA00022679"/>
    </source>
</evidence>
<dbReference type="CDD" id="cd00082">
    <property type="entry name" value="HisKA"/>
    <property type="match status" value="1"/>
</dbReference>
<dbReference type="AlphaFoldDB" id="A0A4R9M366"/>
<dbReference type="InterPro" id="IPR004358">
    <property type="entry name" value="Sig_transdc_His_kin-like_C"/>
</dbReference>
<dbReference type="Proteomes" id="UP000298058">
    <property type="component" value="Unassembled WGS sequence"/>
</dbReference>
<keyword evidence="4" id="KW-0808">Transferase</keyword>
<dbReference type="InterPro" id="IPR005467">
    <property type="entry name" value="His_kinase_dom"/>
</dbReference>
<evidence type="ECO:0000256" key="2">
    <source>
        <dbReference type="ARBA" id="ARBA00012438"/>
    </source>
</evidence>
<dbReference type="Pfam" id="PF00072">
    <property type="entry name" value="Response_reg"/>
    <property type="match status" value="1"/>
</dbReference>
<accession>A0A4R9M366</accession>
<comment type="caution">
    <text evidence="9">The sequence shown here is derived from an EMBL/GenBank/DDBJ whole genome shotgun (WGS) entry which is preliminary data.</text>
</comment>
<dbReference type="OrthoDB" id="6192248at2"/>
<dbReference type="Gene3D" id="1.10.287.130">
    <property type="match status" value="1"/>
</dbReference>
<proteinExistence type="predicted"/>
<dbReference type="Pfam" id="PF00512">
    <property type="entry name" value="HisKA"/>
    <property type="match status" value="1"/>
</dbReference>
<evidence type="ECO:0000256" key="1">
    <source>
        <dbReference type="ARBA" id="ARBA00000085"/>
    </source>
</evidence>
<evidence type="ECO:0000313" key="9">
    <source>
        <dbReference type="EMBL" id="TGN19739.1"/>
    </source>
</evidence>
<dbReference type="SMART" id="SM00448">
    <property type="entry name" value="REC"/>
    <property type="match status" value="1"/>
</dbReference>
<name>A0A4R9M366_9LEPT</name>
<dbReference type="InterPro" id="IPR003594">
    <property type="entry name" value="HATPase_dom"/>
</dbReference>
<dbReference type="CDD" id="cd17546">
    <property type="entry name" value="REC_hyHK_CKI1_RcsC-like"/>
    <property type="match status" value="1"/>
</dbReference>
<dbReference type="Gene3D" id="3.30.565.10">
    <property type="entry name" value="Histidine kinase-like ATPase, C-terminal domain"/>
    <property type="match status" value="1"/>
</dbReference>
<dbReference type="EMBL" id="RQHW01000028">
    <property type="protein sequence ID" value="TGN19739.1"/>
    <property type="molecule type" value="Genomic_DNA"/>
</dbReference>
<dbReference type="SUPFAM" id="SSF52172">
    <property type="entry name" value="CheY-like"/>
    <property type="match status" value="1"/>
</dbReference>
<dbReference type="PROSITE" id="PS50110">
    <property type="entry name" value="RESPONSE_REGULATORY"/>
    <property type="match status" value="1"/>
</dbReference>
<gene>
    <name evidence="9" type="ORF">EHS15_08165</name>
</gene>
<evidence type="ECO:0000259" key="7">
    <source>
        <dbReference type="PROSITE" id="PS50109"/>
    </source>
</evidence>
<dbReference type="InterPro" id="IPR003661">
    <property type="entry name" value="HisK_dim/P_dom"/>
</dbReference>
<comment type="catalytic activity">
    <reaction evidence="1">
        <text>ATP + protein L-histidine = ADP + protein N-phospho-L-histidine.</text>
        <dbReference type="EC" id="2.7.13.3"/>
    </reaction>
</comment>
<dbReference type="EC" id="2.7.13.3" evidence="2"/>
<keyword evidence="10" id="KW-1185">Reference proteome</keyword>
<dbReference type="InterPro" id="IPR036097">
    <property type="entry name" value="HisK_dim/P_sf"/>
</dbReference>
<dbReference type="PRINTS" id="PR00344">
    <property type="entry name" value="BCTRLSENSOR"/>
</dbReference>
<keyword evidence="5 9" id="KW-0418">Kinase</keyword>
<protein>
    <recommendedName>
        <fullName evidence="2">histidine kinase</fullName>
        <ecNumber evidence="2">2.7.13.3</ecNumber>
    </recommendedName>
</protein>
<dbReference type="FunFam" id="3.30.565.10:FF:000010">
    <property type="entry name" value="Sensor histidine kinase RcsC"/>
    <property type="match status" value="1"/>
</dbReference>
<reference evidence="9" key="1">
    <citation type="journal article" date="2019" name="PLoS Negl. Trop. Dis.">
        <title>Revisiting the worldwide diversity of Leptospira species in the environment.</title>
        <authorList>
            <person name="Vincent A.T."/>
            <person name="Schiettekatte O."/>
            <person name="Bourhy P."/>
            <person name="Veyrier F.J."/>
            <person name="Picardeau M."/>
        </authorList>
    </citation>
    <scope>NUCLEOTIDE SEQUENCE [LARGE SCALE GENOMIC DNA]</scope>
    <source>
        <strain evidence="9">201300427</strain>
    </source>
</reference>
<evidence type="ECO:0000313" key="10">
    <source>
        <dbReference type="Proteomes" id="UP000298058"/>
    </source>
</evidence>
<dbReference type="InterPro" id="IPR001789">
    <property type="entry name" value="Sig_transdc_resp-reg_receiver"/>
</dbReference>
<dbReference type="SUPFAM" id="SSF47384">
    <property type="entry name" value="Homodimeric domain of signal transducing histidine kinase"/>
    <property type="match status" value="1"/>
</dbReference>
<dbReference type="InterPro" id="IPR011006">
    <property type="entry name" value="CheY-like_superfamily"/>
</dbReference>
<dbReference type="InterPro" id="IPR036890">
    <property type="entry name" value="HATPase_C_sf"/>
</dbReference>
<feature type="domain" description="Response regulatory" evidence="8">
    <location>
        <begin position="571"/>
        <end position="687"/>
    </location>
</feature>
<dbReference type="PANTHER" id="PTHR43047">
    <property type="entry name" value="TWO-COMPONENT HISTIDINE PROTEIN KINASE"/>
    <property type="match status" value="1"/>
</dbReference>
<evidence type="ECO:0000256" key="3">
    <source>
        <dbReference type="ARBA" id="ARBA00022553"/>
    </source>
</evidence>
<dbReference type="Pfam" id="PF02518">
    <property type="entry name" value="HATPase_c"/>
    <property type="match status" value="1"/>
</dbReference>
<evidence type="ECO:0000259" key="8">
    <source>
        <dbReference type="PROSITE" id="PS50110"/>
    </source>
</evidence>
<feature type="domain" description="Histidine kinase" evidence="7">
    <location>
        <begin position="323"/>
        <end position="544"/>
    </location>
</feature>
<dbReference type="RefSeq" id="WP_135760055.1">
    <property type="nucleotide sequence ID" value="NZ_RQHW01000028.1"/>
</dbReference>
<dbReference type="Gene3D" id="3.40.50.2300">
    <property type="match status" value="1"/>
</dbReference>
<dbReference type="SMART" id="SM00388">
    <property type="entry name" value="HisKA"/>
    <property type="match status" value="1"/>
</dbReference>
<organism evidence="9 10">
    <name type="scientific">Leptospira idonii</name>
    <dbReference type="NCBI Taxonomy" id="1193500"/>
    <lineage>
        <taxon>Bacteria</taxon>
        <taxon>Pseudomonadati</taxon>
        <taxon>Spirochaetota</taxon>
        <taxon>Spirochaetia</taxon>
        <taxon>Leptospirales</taxon>
        <taxon>Leptospiraceae</taxon>
        <taxon>Leptospira</taxon>
    </lineage>
</organism>
<dbReference type="PROSITE" id="PS50109">
    <property type="entry name" value="HIS_KIN"/>
    <property type="match status" value="1"/>
</dbReference>
<dbReference type="SMART" id="SM00387">
    <property type="entry name" value="HATPase_c"/>
    <property type="match status" value="1"/>
</dbReference>
<dbReference type="PANTHER" id="PTHR43047:SF64">
    <property type="entry name" value="HISTIDINE KINASE CONTAINING CHEY-HOMOLOGOUS RECEIVER DOMAIN AND PAS DOMAIN-RELATED"/>
    <property type="match status" value="1"/>
</dbReference>
<evidence type="ECO:0000256" key="5">
    <source>
        <dbReference type="ARBA" id="ARBA00022777"/>
    </source>
</evidence>